<dbReference type="FunCoup" id="S7W4I2">
    <property type="interactions" value="81"/>
</dbReference>
<dbReference type="VEuPathDB" id="MicrosporidiaDB:SLOPH_1494"/>
<dbReference type="PANTHER" id="PTHR12181:SF12">
    <property type="entry name" value="PHOSPHATIDATE PHOSPHATASE"/>
    <property type="match status" value="1"/>
</dbReference>
<dbReference type="InterPro" id="IPR007651">
    <property type="entry name" value="Lipin_N"/>
</dbReference>
<dbReference type="PANTHER" id="PTHR12181">
    <property type="entry name" value="LIPIN"/>
    <property type="match status" value="1"/>
</dbReference>
<dbReference type="OMA" id="RFGKLYF"/>
<dbReference type="Pfam" id="PF04571">
    <property type="entry name" value="Lipin_N"/>
    <property type="match status" value="1"/>
</dbReference>
<sequence length="576" mass="67171">MSLNLVNNIFYTVSDFYKNINPSTISGVNDVIVVESADGVLSCSPFQIKFGTIQMFRISEQIVYLHVNGNMTDISMRIGYQGELYFEDIEDSDSVGDNMENGFANLQSFKIEKLEATRFEKIKYSMDAENYEMKIFKNKKYYTEDEIEFFRSENYDKRSYYKKNIKVDDGFYSVPDKSKTFSQLLDSYEHTEFLIKNHEKLFYGLKNLLYPDVTECKNVQNLCFNNCKEMSISYSKSSDKKLIDSADKIFELYRTRDLNDSAKTIVELKGCKNCSFYFYIPFIFFNELFFTVREIFLADSKNKKLRFLEFLENKCESKKGWFRSRKYKKRDYAKCFILDSSGLKKLGLTYGPNEVIFKVDGAEQRLSSTIYLWKDTDRIVVSDIDGTITKSDVMGHICDFVGKDWTHKGIAKLLTKIERNGYHIVYLSSRAIGQHQRTENMLNRVSQDEYSLPQGPIILSPDGIFGALYRELIRRRPEDFKISCLKTIKDIFNGYNPFIAGFGNRINDVITYKALDICDSKIFTTNPKGEVYLELKGTLVSTYSTLNTFVDSIFPAYSPHNDRESEKFSDLYFWRF</sequence>
<dbReference type="InterPro" id="IPR013209">
    <property type="entry name" value="LNS2"/>
</dbReference>
<dbReference type="STRING" id="1358809.S7W4I2"/>
<keyword evidence="4" id="KW-1185">Reference proteome</keyword>
<accession>S7W4I2</accession>
<protein>
    <submittedName>
        <fullName evidence="3">Protein involved in plasmid maintenance</fullName>
    </submittedName>
</protein>
<comment type="similarity">
    <text evidence="1">Belongs to the lipin family.</text>
</comment>
<evidence type="ECO:0000259" key="2">
    <source>
        <dbReference type="SMART" id="SM00775"/>
    </source>
</evidence>
<comment type="caution">
    <text evidence="3">The sequence shown here is derived from an EMBL/GenBank/DDBJ whole genome shotgun (WGS) entry which is preliminary data.</text>
</comment>
<dbReference type="GO" id="GO:0008195">
    <property type="term" value="F:phosphatidate phosphatase activity"/>
    <property type="evidence" value="ECO:0007669"/>
    <property type="project" value="TreeGrafter"/>
</dbReference>
<dbReference type="SUPFAM" id="SSF56784">
    <property type="entry name" value="HAD-like"/>
    <property type="match status" value="1"/>
</dbReference>
<dbReference type="InterPro" id="IPR026058">
    <property type="entry name" value="LIPIN"/>
</dbReference>
<dbReference type="Pfam" id="PF08235">
    <property type="entry name" value="LNS2"/>
    <property type="match status" value="1"/>
</dbReference>
<dbReference type="AlphaFoldDB" id="S7W4I2"/>
<dbReference type="OrthoDB" id="4567at2759"/>
<evidence type="ECO:0000256" key="1">
    <source>
        <dbReference type="ARBA" id="ARBA00005476"/>
    </source>
</evidence>
<dbReference type="Proteomes" id="UP000014978">
    <property type="component" value="Unassembled WGS sequence"/>
</dbReference>
<reference evidence="4" key="1">
    <citation type="journal article" date="2013" name="PLoS Genet.">
        <title>The genome of Spraguea lophii and the basis of host-microsporidian interactions.</title>
        <authorList>
            <person name="Campbell S.E."/>
            <person name="Williams T.A."/>
            <person name="Yousuf A."/>
            <person name="Soanes D.M."/>
            <person name="Paszkiewicz K.H."/>
            <person name="Williams B.A.P."/>
        </authorList>
    </citation>
    <scope>NUCLEOTIDE SEQUENCE [LARGE SCALE GENOMIC DNA]</scope>
    <source>
        <strain evidence="4">42_110</strain>
    </source>
</reference>
<name>S7W4I2_SPRLO</name>
<dbReference type="SMART" id="SM00775">
    <property type="entry name" value="LNS2"/>
    <property type="match status" value="1"/>
</dbReference>
<proteinExistence type="inferred from homology"/>
<feature type="domain" description="LNS2/PITP" evidence="2">
    <location>
        <begin position="379"/>
        <end position="534"/>
    </location>
</feature>
<dbReference type="InterPro" id="IPR036412">
    <property type="entry name" value="HAD-like_sf"/>
</dbReference>
<dbReference type="InterPro" id="IPR031315">
    <property type="entry name" value="LNS2/PITP"/>
</dbReference>
<dbReference type="Gene3D" id="3.40.50.1000">
    <property type="entry name" value="HAD superfamily/HAD-like"/>
    <property type="match status" value="1"/>
</dbReference>
<gene>
    <name evidence="3" type="ORF">SLOPH_1494</name>
</gene>
<dbReference type="InterPro" id="IPR023214">
    <property type="entry name" value="HAD_sf"/>
</dbReference>
<evidence type="ECO:0000313" key="4">
    <source>
        <dbReference type="Proteomes" id="UP000014978"/>
    </source>
</evidence>
<dbReference type="InParanoid" id="S7W4I2"/>
<dbReference type="HOGENOM" id="CLU_002546_4_0_1"/>
<evidence type="ECO:0000313" key="3">
    <source>
        <dbReference type="EMBL" id="EPR77660.1"/>
    </source>
</evidence>
<dbReference type="EMBL" id="ATCN01001381">
    <property type="protein sequence ID" value="EPR77660.1"/>
    <property type="molecule type" value="Genomic_DNA"/>
</dbReference>
<organism evidence="3 4">
    <name type="scientific">Spraguea lophii (strain 42_110)</name>
    <name type="common">Microsporidian parasite</name>
    <dbReference type="NCBI Taxonomy" id="1358809"/>
    <lineage>
        <taxon>Eukaryota</taxon>
        <taxon>Fungi</taxon>
        <taxon>Fungi incertae sedis</taxon>
        <taxon>Microsporidia</taxon>
        <taxon>Spragueidae</taxon>
        <taxon>Spraguea</taxon>
    </lineage>
</organism>